<comment type="caution">
    <text evidence="1">The sequence shown here is derived from an EMBL/GenBank/DDBJ whole genome shotgun (WGS) entry which is preliminary data.</text>
</comment>
<organism evidence="1 2">
    <name type="scientific">Goodfellowiella coeruleoviolacea</name>
    <dbReference type="NCBI Taxonomy" id="334858"/>
    <lineage>
        <taxon>Bacteria</taxon>
        <taxon>Bacillati</taxon>
        <taxon>Actinomycetota</taxon>
        <taxon>Actinomycetes</taxon>
        <taxon>Pseudonocardiales</taxon>
        <taxon>Pseudonocardiaceae</taxon>
        <taxon>Goodfellowiella</taxon>
    </lineage>
</organism>
<keyword evidence="2" id="KW-1185">Reference proteome</keyword>
<name>A0AAE3GIN1_9PSEU</name>
<accession>A0AAE3GIN1</accession>
<dbReference type="Proteomes" id="UP001206128">
    <property type="component" value="Unassembled WGS sequence"/>
</dbReference>
<gene>
    <name evidence="1" type="ORF">LX83_005776</name>
</gene>
<evidence type="ECO:0000313" key="1">
    <source>
        <dbReference type="EMBL" id="MCP2168896.1"/>
    </source>
</evidence>
<dbReference type="EMBL" id="JAMTCK010000016">
    <property type="protein sequence ID" value="MCP2168896.1"/>
    <property type="molecule type" value="Genomic_DNA"/>
</dbReference>
<dbReference type="AlphaFoldDB" id="A0AAE3GIN1"/>
<reference evidence="1" key="1">
    <citation type="submission" date="2022-06" db="EMBL/GenBank/DDBJ databases">
        <title>Genomic Encyclopedia of Archaeal and Bacterial Type Strains, Phase II (KMG-II): from individual species to whole genera.</title>
        <authorList>
            <person name="Goeker M."/>
        </authorList>
    </citation>
    <scope>NUCLEOTIDE SEQUENCE</scope>
    <source>
        <strain evidence="1">DSM 43935</strain>
    </source>
</reference>
<proteinExistence type="predicted"/>
<evidence type="ECO:0000313" key="2">
    <source>
        <dbReference type="Proteomes" id="UP001206128"/>
    </source>
</evidence>
<sequence length="47" mass="5015">MTSAGGSTCDGADWAVNSANCARRLVEPTRRSPSSFAKLKISPTLFR</sequence>
<protein>
    <submittedName>
        <fullName evidence="1">Uncharacterized protein</fullName>
    </submittedName>
</protein>